<protein>
    <recommendedName>
        <fullName evidence="3">Reverse transcriptase zinc-binding domain-containing protein</fullName>
    </recommendedName>
</protein>
<keyword evidence="2" id="KW-1185">Reference proteome</keyword>
<dbReference type="Proteomes" id="UP000054217">
    <property type="component" value="Unassembled WGS sequence"/>
</dbReference>
<evidence type="ECO:0000313" key="2">
    <source>
        <dbReference type="Proteomes" id="UP000054217"/>
    </source>
</evidence>
<evidence type="ECO:0008006" key="3">
    <source>
        <dbReference type="Google" id="ProtNLM"/>
    </source>
</evidence>
<sequence>DDAEVYRSIVAVLRQRSAQTLLQAWSANTPRRKRSAASDLAKMALTSQTMHVPDTSFDPYFSIRGLRLAAGTQRIFHHALICHHTARELEVKKQTKINLALTQHAVRSLWGTTPSTAKIWKSIRSKDVPRNLRNFLWKSLHDCYKIGEYWLRIPLYEIRGTCLMCGETESLPHILTECTRSPFRAIIWPLAERLWSMRGSQWPNINFGTIFGAGLTDFRHNGRRQIGDTRLFTMLVLESAYLIWKLRCDWVINKGTAESIPTHDEIHNKWVHTINLRLKFDRLQTDAKRYGNKAIKQETILKTWRGTLLNEENLPNFNWIWKSGVLVGITPRRPPGRGR</sequence>
<gene>
    <name evidence="1" type="ORF">M404DRAFT_939893</name>
</gene>
<evidence type="ECO:0000313" key="1">
    <source>
        <dbReference type="EMBL" id="KIN94514.1"/>
    </source>
</evidence>
<accession>A0A0C3N069</accession>
<name>A0A0C3N069_PISTI</name>
<dbReference type="EMBL" id="KN832096">
    <property type="protein sequence ID" value="KIN94514.1"/>
    <property type="molecule type" value="Genomic_DNA"/>
</dbReference>
<reference evidence="2" key="2">
    <citation type="submission" date="2015-01" db="EMBL/GenBank/DDBJ databases">
        <title>Evolutionary Origins and Diversification of the Mycorrhizal Mutualists.</title>
        <authorList>
            <consortium name="DOE Joint Genome Institute"/>
            <consortium name="Mycorrhizal Genomics Consortium"/>
            <person name="Kohler A."/>
            <person name="Kuo A."/>
            <person name="Nagy L.G."/>
            <person name="Floudas D."/>
            <person name="Copeland A."/>
            <person name="Barry K.W."/>
            <person name="Cichocki N."/>
            <person name="Veneault-Fourrey C."/>
            <person name="LaButti K."/>
            <person name="Lindquist E.A."/>
            <person name="Lipzen A."/>
            <person name="Lundell T."/>
            <person name="Morin E."/>
            <person name="Murat C."/>
            <person name="Riley R."/>
            <person name="Ohm R."/>
            <person name="Sun H."/>
            <person name="Tunlid A."/>
            <person name="Henrissat B."/>
            <person name="Grigoriev I.V."/>
            <person name="Hibbett D.S."/>
            <person name="Martin F."/>
        </authorList>
    </citation>
    <scope>NUCLEOTIDE SEQUENCE [LARGE SCALE GENOMIC DNA]</scope>
    <source>
        <strain evidence="2">Marx 270</strain>
    </source>
</reference>
<dbReference type="HOGENOM" id="CLU_044484_3_1_1"/>
<dbReference type="AlphaFoldDB" id="A0A0C3N069"/>
<dbReference type="InParanoid" id="A0A0C3N069"/>
<proteinExistence type="predicted"/>
<feature type="non-terminal residue" evidence="1">
    <location>
        <position position="1"/>
    </location>
</feature>
<reference evidence="1 2" key="1">
    <citation type="submission" date="2014-04" db="EMBL/GenBank/DDBJ databases">
        <authorList>
            <consortium name="DOE Joint Genome Institute"/>
            <person name="Kuo A."/>
            <person name="Kohler A."/>
            <person name="Costa M.D."/>
            <person name="Nagy L.G."/>
            <person name="Floudas D."/>
            <person name="Copeland A."/>
            <person name="Barry K.W."/>
            <person name="Cichocki N."/>
            <person name="Veneault-Fourrey C."/>
            <person name="LaButti K."/>
            <person name="Lindquist E.A."/>
            <person name="Lipzen A."/>
            <person name="Lundell T."/>
            <person name="Morin E."/>
            <person name="Murat C."/>
            <person name="Sun H."/>
            <person name="Tunlid A."/>
            <person name="Henrissat B."/>
            <person name="Grigoriev I.V."/>
            <person name="Hibbett D.S."/>
            <person name="Martin F."/>
            <person name="Nordberg H.P."/>
            <person name="Cantor M.N."/>
            <person name="Hua S.X."/>
        </authorList>
    </citation>
    <scope>NUCLEOTIDE SEQUENCE [LARGE SCALE GENOMIC DNA]</scope>
    <source>
        <strain evidence="1 2">Marx 270</strain>
    </source>
</reference>
<dbReference type="OrthoDB" id="3253907at2759"/>
<organism evidence="1 2">
    <name type="scientific">Pisolithus tinctorius Marx 270</name>
    <dbReference type="NCBI Taxonomy" id="870435"/>
    <lineage>
        <taxon>Eukaryota</taxon>
        <taxon>Fungi</taxon>
        <taxon>Dikarya</taxon>
        <taxon>Basidiomycota</taxon>
        <taxon>Agaricomycotina</taxon>
        <taxon>Agaricomycetes</taxon>
        <taxon>Agaricomycetidae</taxon>
        <taxon>Boletales</taxon>
        <taxon>Sclerodermatineae</taxon>
        <taxon>Pisolithaceae</taxon>
        <taxon>Pisolithus</taxon>
    </lineage>
</organism>